<dbReference type="AlphaFoldDB" id="A0AAW3P9B0"/>
<dbReference type="GO" id="GO:0003824">
    <property type="term" value="F:catalytic activity"/>
    <property type="evidence" value="ECO:0007669"/>
    <property type="project" value="InterPro"/>
</dbReference>
<sequence>MNKHTWTLTDAAAALRDGGTTSRGLTEAALAVADRTDAEIGIYLARFDEHALAAADRADAELAQGLDRGPLHGIPIGVKDIIAVAEGPTTAQSLILDRAWAQGRDAPVISRLKASGAVITGKTTTMEFAIGMGDSTKPFPIPRNPWDLETWPGGSSSGSGSGVAVGAFFAGLGTDTGGSIRVPAALCGVTGLMPTFGLVPKSGCVPLGYSLDRVGPIARSAQDCAAVLQVISGLHPSDPDSVNAPFATPEIFGDLTGVRLGVVKEGHMPEGTDPALEGVFREAIEVLVEHGATVHEIALPLRIETMTAHMVMANAEALAYHRPDLERRWDEYGAAARGLIAHGALVSGADYVQAQRVRRVAQLELARLFAEVDVILAPTVSIGAPALQPFLDGTANLMQIFSHFHANYWNVTGNPVLALPIGFTDAGLPLSMQIASRPFAEGAILKVGQVFQAATRHHLETPVLTGDHESMGR</sequence>
<evidence type="ECO:0000259" key="1">
    <source>
        <dbReference type="Pfam" id="PF01425"/>
    </source>
</evidence>
<dbReference type="RefSeq" id="WP_060188612.1">
    <property type="nucleotide sequence ID" value="NZ_LPJS01000026.1"/>
</dbReference>
<dbReference type="PANTHER" id="PTHR11895">
    <property type="entry name" value="TRANSAMIDASE"/>
    <property type="match status" value="1"/>
</dbReference>
<dbReference type="InterPro" id="IPR000120">
    <property type="entry name" value="Amidase"/>
</dbReference>
<evidence type="ECO:0000313" key="3">
    <source>
        <dbReference type="Proteomes" id="UP000063236"/>
    </source>
</evidence>
<accession>A0AAW3P9B0</accession>
<protein>
    <submittedName>
        <fullName evidence="2">Amidase</fullName>
    </submittedName>
</protein>
<dbReference type="InterPro" id="IPR020556">
    <property type="entry name" value="Amidase_CS"/>
</dbReference>
<comment type="caution">
    <text evidence="2">The sequence shown here is derived from an EMBL/GenBank/DDBJ whole genome shotgun (WGS) entry which is preliminary data.</text>
</comment>
<feature type="domain" description="Amidase" evidence="1">
    <location>
        <begin position="25"/>
        <end position="445"/>
    </location>
</feature>
<organism evidence="2 3">
    <name type="scientific">Burkholderia diffusa</name>
    <dbReference type="NCBI Taxonomy" id="488732"/>
    <lineage>
        <taxon>Bacteria</taxon>
        <taxon>Pseudomonadati</taxon>
        <taxon>Pseudomonadota</taxon>
        <taxon>Betaproteobacteria</taxon>
        <taxon>Burkholderiales</taxon>
        <taxon>Burkholderiaceae</taxon>
        <taxon>Burkholderia</taxon>
        <taxon>Burkholderia cepacia complex</taxon>
    </lineage>
</organism>
<dbReference type="PROSITE" id="PS00571">
    <property type="entry name" value="AMIDASES"/>
    <property type="match status" value="1"/>
</dbReference>
<dbReference type="PANTHER" id="PTHR11895:SF176">
    <property type="entry name" value="AMIDASE AMID-RELATED"/>
    <property type="match status" value="1"/>
</dbReference>
<reference evidence="2 3" key="1">
    <citation type="submission" date="2015-11" db="EMBL/GenBank/DDBJ databases">
        <title>Expanding the genomic diversity of Burkholderia species for the development of highly accurate diagnostics.</title>
        <authorList>
            <person name="Sahl J."/>
            <person name="Keim P."/>
            <person name="Wagner D."/>
        </authorList>
    </citation>
    <scope>NUCLEOTIDE SEQUENCE [LARGE SCALE GENOMIC DNA]</scope>
    <source>
        <strain evidence="2 3">MSMB378WGS</strain>
    </source>
</reference>
<dbReference type="EMBL" id="LPJV01000059">
    <property type="protein sequence ID" value="KWF46732.1"/>
    <property type="molecule type" value="Genomic_DNA"/>
</dbReference>
<dbReference type="Pfam" id="PF01425">
    <property type="entry name" value="Amidase"/>
    <property type="match status" value="1"/>
</dbReference>
<gene>
    <name evidence="2" type="ORF">WL88_25820</name>
</gene>
<proteinExistence type="predicted"/>
<dbReference type="Gene3D" id="3.90.1300.10">
    <property type="entry name" value="Amidase signature (AS) domain"/>
    <property type="match status" value="1"/>
</dbReference>
<dbReference type="InterPro" id="IPR036928">
    <property type="entry name" value="AS_sf"/>
</dbReference>
<name>A0AAW3P9B0_9BURK</name>
<dbReference type="SUPFAM" id="SSF75304">
    <property type="entry name" value="Amidase signature (AS) enzymes"/>
    <property type="match status" value="1"/>
</dbReference>
<evidence type="ECO:0000313" key="2">
    <source>
        <dbReference type="EMBL" id="KWF46732.1"/>
    </source>
</evidence>
<dbReference type="Proteomes" id="UP000063236">
    <property type="component" value="Unassembled WGS sequence"/>
</dbReference>
<dbReference type="InterPro" id="IPR023631">
    <property type="entry name" value="Amidase_dom"/>
</dbReference>